<gene>
    <name evidence="2" type="ORF">SS7213T_05076</name>
</gene>
<dbReference type="Pfam" id="PF05656">
    <property type="entry name" value="DUF805"/>
    <property type="match status" value="1"/>
</dbReference>
<accession>G5JHT3</accession>
<keyword evidence="3" id="KW-1185">Reference proteome</keyword>
<evidence type="ECO:0008006" key="4">
    <source>
        <dbReference type="Google" id="ProtNLM"/>
    </source>
</evidence>
<name>G5JHT3_9STAP</name>
<protein>
    <recommendedName>
        <fullName evidence="4">DUF805 domain-containing protein</fullName>
    </recommendedName>
</protein>
<evidence type="ECO:0000256" key="1">
    <source>
        <dbReference type="SAM" id="Phobius"/>
    </source>
</evidence>
<keyword evidence="1" id="KW-0472">Membrane</keyword>
<dbReference type="EMBL" id="AEUN01000353">
    <property type="protein sequence ID" value="EHJ08250.1"/>
    <property type="molecule type" value="Genomic_DNA"/>
</dbReference>
<feature type="transmembrane region" description="Helical" evidence="1">
    <location>
        <begin position="24"/>
        <end position="43"/>
    </location>
</feature>
<evidence type="ECO:0000313" key="2">
    <source>
        <dbReference type="EMBL" id="EHJ08250.1"/>
    </source>
</evidence>
<feature type="transmembrane region" description="Helical" evidence="1">
    <location>
        <begin position="82"/>
        <end position="104"/>
    </location>
</feature>
<keyword evidence="1" id="KW-0812">Transmembrane</keyword>
<proteinExistence type="predicted"/>
<dbReference type="InterPro" id="IPR008523">
    <property type="entry name" value="DUF805"/>
</dbReference>
<organism evidence="2 3">
    <name type="scientific">Staphylococcus simiae CCM 7213 = CCUG 51256</name>
    <dbReference type="NCBI Taxonomy" id="911238"/>
    <lineage>
        <taxon>Bacteria</taxon>
        <taxon>Bacillati</taxon>
        <taxon>Bacillota</taxon>
        <taxon>Bacilli</taxon>
        <taxon>Bacillales</taxon>
        <taxon>Staphylococcaceae</taxon>
        <taxon>Staphylococcus</taxon>
    </lineage>
</organism>
<dbReference type="Proteomes" id="UP000005413">
    <property type="component" value="Unassembled WGS sequence"/>
</dbReference>
<dbReference type="PATRIC" id="fig|911238.3.peg.850"/>
<sequence>MIQAIKDYWTNYFVLNSRATRTQFWWGFLFYIVTSIVITQLNSTFTGDILIVDILVKIVNVILFFGMFTLSVRRFHDVGRTMLIPVIYAILNVLFIFSDVLNTLHIRKELVVIIAILALCVIIAELAISIFALIVCLAVSQPKDNQYGPRP</sequence>
<feature type="transmembrane region" description="Helical" evidence="1">
    <location>
        <begin position="110"/>
        <end position="140"/>
    </location>
</feature>
<dbReference type="GO" id="GO:0016020">
    <property type="term" value="C:membrane"/>
    <property type="evidence" value="ECO:0007669"/>
    <property type="project" value="InterPro"/>
</dbReference>
<dbReference type="OrthoDB" id="9812349at2"/>
<dbReference type="RefSeq" id="WP_002463100.1">
    <property type="nucleotide sequence ID" value="NZ_AEUN01000353.1"/>
</dbReference>
<keyword evidence="1" id="KW-1133">Transmembrane helix</keyword>
<feature type="transmembrane region" description="Helical" evidence="1">
    <location>
        <begin position="49"/>
        <end position="70"/>
    </location>
</feature>
<dbReference type="AlphaFoldDB" id="G5JHT3"/>
<evidence type="ECO:0000313" key="3">
    <source>
        <dbReference type="Proteomes" id="UP000005413"/>
    </source>
</evidence>
<comment type="caution">
    <text evidence="2">The sequence shown here is derived from an EMBL/GenBank/DDBJ whole genome shotgun (WGS) entry which is preliminary data.</text>
</comment>
<reference evidence="2 3" key="1">
    <citation type="journal article" date="2012" name="BMC Genomics">
        <title>Comparative genomic analysis of the genus Staphylococcus including Staphylococcus aureus and its newly described sister species Staphylococcus simiae.</title>
        <authorList>
            <person name="Suzuki H."/>
            <person name="Lefebure T."/>
            <person name="Pavinski Bitar P."/>
            <person name="Stanhope M.J."/>
        </authorList>
    </citation>
    <scope>NUCLEOTIDE SEQUENCE [LARGE SCALE GENOMIC DNA]</scope>
    <source>
        <strain evidence="2 3">CCM 7213</strain>
    </source>
</reference>